<comment type="caution">
    <text evidence="1">The sequence shown here is derived from an EMBL/GenBank/DDBJ whole genome shotgun (WGS) entry which is preliminary data.</text>
</comment>
<gene>
    <name evidence="1" type="ORF">GCM10025868_03790</name>
</gene>
<keyword evidence="2" id="KW-1185">Reference proteome</keyword>
<proteinExistence type="predicted"/>
<sequence>MIMALTGTVVVTTLRQQQTAVAKTNASASLRITMEALTRDLRVASPPDAVTNAITSAGPREIIFFSARGAYNETTKVMPAPTKVRYWIDPTGGCLRRTMVAAGGTPAAPTYPSDTSVRAMAGTCLSPGRYNPTTSTLFAYCGVTSGTDPCLKADGVTSTVVVPSTAEAGALGSVLSATQENQVADVRIAMQVQDAANTRVGAATTTRDVVLINRATALQGQG</sequence>
<dbReference type="Proteomes" id="UP001157017">
    <property type="component" value="Unassembled WGS sequence"/>
</dbReference>
<protein>
    <submittedName>
        <fullName evidence="1">Uncharacterized protein</fullName>
    </submittedName>
</protein>
<evidence type="ECO:0000313" key="1">
    <source>
        <dbReference type="EMBL" id="GMA85129.1"/>
    </source>
</evidence>
<reference evidence="2" key="1">
    <citation type="journal article" date="2019" name="Int. J. Syst. Evol. Microbiol.">
        <title>The Global Catalogue of Microorganisms (GCM) 10K type strain sequencing project: providing services to taxonomists for standard genome sequencing and annotation.</title>
        <authorList>
            <consortium name="The Broad Institute Genomics Platform"/>
            <consortium name="The Broad Institute Genome Sequencing Center for Infectious Disease"/>
            <person name="Wu L."/>
            <person name="Ma J."/>
        </authorList>
    </citation>
    <scope>NUCLEOTIDE SEQUENCE [LARGE SCALE GENOMIC DNA]</scope>
    <source>
        <strain evidence="2">NBRC 108730</strain>
    </source>
</reference>
<dbReference type="EMBL" id="BSUZ01000001">
    <property type="protein sequence ID" value="GMA85129.1"/>
    <property type="molecule type" value="Genomic_DNA"/>
</dbReference>
<name>A0ABQ6JD57_9ACTN</name>
<organism evidence="1 2">
    <name type="scientific">Angustibacter aerolatus</name>
    <dbReference type="NCBI Taxonomy" id="1162965"/>
    <lineage>
        <taxon>Bacteria</taxon>
        <taxon>Bacillati</taxon>
        <taxon>Actinomycetota</taxon>
        <taxon>Actinomycetes</taxon>
        <taxon>Kineosporiales</taxon>
        <taxon>Kineosporiaceae</taxon>
    </lineage>
</organism>
<evidence type="ECO:0000313" key="2">
    <source>
        <dbReference type="Proteomes" id="UP001157017"/>
    </source>
</evidence>
<accession>A0ABQ6JD57</accession>